<protein>
    <submittedName>
        <fullName evidence="1">Uncharacterized protein</fullName>
    </submittedName>
</protein>
<dbReference type="EMBL" id="ML208306">
    <property type="protein sequence ID" value="TFK70875.1"/>
    <property type="molecule type" value="Genomic_DNA"/>
</dbReference>
<evidence type="ECO:0000313" key="2">
    <source>
        <dbReference type="Proteomes" id="UP000308600"/>
    </source>
</evidence>
<gene>
    <name evidence="1" type="ORF">BDN72DRAFT_765868</name>
</gene>
<name>A0ACD3AYR5_9AGAR</name>
<proteinExistence type="predicted"/>
<dbReference type="Proteomes" id="UP000308600">
    <property type="component" value="Unassembled WGS sequence"/>
</dbReference>
<reference evidence="1 2" key="1">
    <citation type="journal article" date="2019" name="Nat. Ecol. Evol.">
        <title>Megaphylogeny resolves global patterns of mushroom evolution.</title>
        <authorList>
            <person name="Varga T."/>
            <person name="Krizsan K."/>
            <person name="Foldi C."/>
            <person name="Dima B."/>
            <person name="Sanchez-Garcia M."/>
            <person name="Sanchez-Ramirez S."/>
            <person name="Szollosi G.J."/>
            <person name="Szarkandi J.G."/>
            <person name="Papp V."/>
            <person name="Albert L."/>
            <person name="Andreopoulos W."/>
            <person name="Angelini C."/>
            <person name="Antonin V."/>
            <person name="Barry K.W."/>
            <person name="Bougher N.L."/>
            <person name="Buchanan P."/>
            <person name="Buyck B."/>
            <person name="Bense V."/>
            <person name="Catcheside P."/>
            <person name="Chovatia M."/>
            <person name="Cooper J."/>
            <person name="Damon W."/>
            <person name="Desjardin D."/>
            <person name="Finy P."/>
            <person name="Geml J."/>
            <person name="Haridas S."/>
            <person name="Hughes K."/>
            <person name="Justo A."/>
            <person name="Karasinski D."/>
            <person name="Kautmanova I."/>
            <person name="Kiss B."/>
            <person name="Kocsube S."/>
            <person name="Kotiranta H."/>
            <person name="LaButti K.M."/>
            <person name="Lechner B.E."/>
            <person name="Liimatainen K."/>
            <person name="Lipzen A."/>
            <person name="Lukacs Z."/>
            <person name="Mihaltcheva S."/>
            <person name="Morgado L.N."/>
            <person name="Niskanen T."/>
            <person name="Noordeloos M.E."/>
            <person name="Ohm R.A."/>
            <person name="Ortiz-Santana B."/>
            <person name="Ovrebo C."/>
            <person name="Racz N."/>
            <person name="Riley R."/>
            <person name="Savchenko A."/>
            <person name="Shiryaev A."/>
            <person name="Soop K."/>
            <person name="Spirin V."/>
            <person name="Szebenyi C."/>
            <person name="Tomsovsky M."/>
            <person name="Tulloss R.E."/>
            <person name="Uehling J."/>
            <person name="Grigoriev I.V."/>
            <person name="Vagvolgyi C."/>
            <person name="Papp T."/>
            <person name="Martin F.M."/>
            <person name="Miettinen O."/>
            <person name="Hibbett D.S."/>
            <person name="Nagy L.G."/>
        </authorList>
    </citation>
    <scope>NUCLEOTIDE SEQUENCE [LARGE SCALE GENOMIC DNA]</scope>
    <source>
        <strain evidence="1 2">NL-1719</strain>
    </source>
</reference>
<accession>A0ACD3AYR5</accession>
<keyword evidence="2" id="KW-1185">Reference proteome</keyword>
<sequence>MSPENSRSSSKQGNPFNSSRLPRLSDFLHSSDRELNSKPQSSEAQKPKPRKPKPLSKNFISHNSLRPQVLARDRLRLWSTPYSIEHHETVFSSLPENLAAKTLDTIFTAHAPSTQSSYGAGILRFSQFCDRHGISEANRMPASYILLTAFIADHKGTVSGNTIKSWMSSLKAWHDLNHAPWNGDDRWVQLAKTAAFKAGTSFSKPPRPPVSLSHLYLILQSLNLSIPQDAAYWAITLTAFWGCRRLGELTTSTQNSFDPKFHVSKSTQITFKTLSDGTHSASFHIPWTKSKKQQGGTIVLTARKDELCPVKALCNHLKINHSTPSGSHLFSFCTKSHPFYSLPDKPRFLLHCKSTIQSLAADIIFGHSFRIGGSVELLLAGVPPEVVASLGEWTSLAFLLYWRRIEDIIPRSISSAYHKKSLTEISQSLDAFQILNNIPHNVTLH</sequence>
<organism evidence="1 2">
    <name type="scientific">Pluteus cervinus</name>
    <dbReference type="NCBI Taxonomy" id="181527"/>
    <lineage>
        <taxon>Eukaryota</taxon>
        <taxon>Fungi</taxon>
        <taxon>Dikarya</taxon>
        <taxon>Basidiomycota</taxon>
        <taxon>Agaricomycotina</taxon>
        <taxon>Agaricomycetes</taxon>
        <taxon>Agaricomycetidae</taxon>
        <taxon>Agaricales</taxon>
        <taxon>Pluteineae</taxon>
        <taxon>Pluteaceae</taxon>
        <taxon>Pluteus</taxon>
    </lineage>
</organism>
<evidence type="ECO:0000313" key="1">
    <source>
        <dbReference type="EMBL" id="TFK70875.1"/>
    </source>
</evidence>